<keyword evidence="5" id="KW-1185">Reference proteome</keyword>
<reference evidence="4" key="2">
    <citation type="submission" date="2025-08" db="UniProtKB">
        <authorList>
            <consortium name="Ensembl"/>
        </authorList>
    </citation>
    <scope>IDENTIFICATION</scope>
</reference>
<reference evidence="4" key="3">
    <citation type="submission" date="2025-09" db="UniProtKB">
        <authorList>
            <consortium name="Ensembl"/>
        </authorList>
    </citation>
    <scope>IDENTIFICATION</scope>
</reference>
<feature type="compositionally biased region" description="Basic and acidic residues" evidence="2">
    <location>
        <begin position="386"/>
        <end position="400"/>
    </location>
</feature>
<feature type="compositionally biased region" description="Polar residues" evidence="2">
    <location>
        <begin position="765"/>
        <end position="783"/>
    </location>
</feature>
<dbReference type="Proteomes" id="UP000005226">
    <property type="component" value="Chromosome 14"/>
</dbReference>
<feature type="region of interest" description="Disordered" evidence="2">
    <location>
        <begin position="315"/>
        <end position="443"/>
    </location>
</feature>
<dbReference type="GeneTree" id="ENSGT01030000235267"/>
<feature type="region of interest" description="Disordered" evidence="2">
    <location>
        <begin position="616"/>
        <end position="864"/>
    </location>
</feature>
<feature type="compositionally biased region" description="Polar residues" evidence="2">
    <location>
        <begin position="656"/>
        <end position="665"/>
    </location>
</feature>
<feature type="region of interest" description="Disordered" evidence="2">
    <location>
        <begin position="178"/>
        <end position="267"/>
    </location>
</feature>
<dbReference type="GO" id="GO:0005654">
    <property type="term" value="C:nucleoplasm"/>
    <property type="evidence" value="ECO:0007669"/>
    <property type="project" value="TreeGrafter"/>
</dbReference>
<feature type="compositionally biased region" description="Low complexity" evidence="2">
    <location>
        <begin position="250"/>
        <end position="267"/>
    </location>
</feature>
<evidence type="ECO:0000256" key="2">
    <source>
        <dbReference type="SAM" id="MobiDB-lite"/>
    </source>
</evidence>
<dbReference type="PANTHER" id="PTHR33775">
    <property type="entry name" value="CARDIAC-ENRICHED FHL2-INTERACTING PROTEIN-RELATED"/>
    <property type="match status" value="1"/>
</dbReference>
<protein>
    <recommendedName>
        <fullName evidence="3">DUF4585 domain-containing protein</fullName>
    </recommendedName>
</protein>
<feature type="region of interest" description="Disordered" evidence="2">
    <location>
        <begin position="139"/>
        <end position="158"/>
    </location>
</feature>
<keyword evidence="1" id="KW-0175">Coiled coil</keyword>
<reference evidence="4 5" key="1">
    <citation type="journal article" date="2011" name="Genome Biol. Evol.">
        <title>Integration of the genetic map and genome assembly of fugu facilitates insights into distinct features of genome evolution in teleosts and mammals.</title>
        <authorList>
            <person name="Kai W."/>
            <person name="Kikuchi K."/>
            <person name="Tohari S."/>
            <person name="Chew A.K."/>
            <person name="Tay A."/>
            <person name="Fujiwara A."/>
            <person name="Hosoya S."/>
            <person name="Suetake H."/>
            <person name="Naruse K."/>
            <person name="Brenner S."/>
            <person name="Suzuki Y."/>
            <person name="Venkatesh B."/>
        </authorList>
    </citation>
    <scope>NUCLEOTIDE SEQUENCE [LARGE SCALE GENOMIC DNA]</scope>
</reference>
<feature type="compositionally biased region" description="Polar residues" evidence="2">
    <location>
        <begin position="367"/>
        <end position="379"/>
    </location>
</feature>
<dbReference type="InterPro" id="IPR027838">
    <property type="entry name" value="DUF4585"/>
</dbReference>
<proteinExistence type="predicted"/>
<dbReference type="Pfam" id="PF15232">
    <property type="entry name" value="DUF4585"/>
    <property type="match status" value="1"/>
</dbReference>
<dbReference type="PANTHER" id="PTHR33775:SF1">
    <property type="entry name" value="PROLINE-RICH BASIC PROTEIN 1"/>
    <property type="match status" value="1"/>
</dbReference>
<feature type="compositionally biased region" description="Polar residues" evidence="2">
    <location>
        <begin position="145"/>
        <end position="154"/>
    </location>
</feature>
<evidence type="ECO:0000256" key="1">
    <source>
        <dbReference type="SAM" id="Coils"/>
    </source>
</evidence>
<feature type="region of interest" description="Disordered" evidence="2">
    <location>
        <begin position="1"/>
        <end position="22"/>
    </location>
</feature>
<feature type="compositionally biased region" description="Polar residues" evidence="2">
    <location>
        <begin position="633"/>
        <end position="647"/>
    </location>
</feature>
<feature type="compositionally biased region" description="Basic and acidic residues" evidence="2">
    <location>
        <begin position="1"/>
        <end position="11"/>
    </location>
</feature>
<feature type="region of interest" description="Disordered" evidence="2">
    <location>
        <begin position="89"/>
        <end position="122"/>
    </location>
</feature>
<name>A0A674MB48_TAKRU</name>
<evidence type="ECO:0000313" key="5">
    <source>
        <dbReference type="Proteomes" id="UP000005226"/>
    </source>
</evidence>
<feature type="compositionally biased region" description="Polar residues" evidence="2">
    <location>
        <begin position="433"/>
        <end position="442"/>
    </location>
</feature>
<feature type="compositionally biased region" description="Polar residues" evidence="2">
    <location>
        <begin position="567"/>
        <end position="581"/>
    </location>
</feature>
<feature type="compositionally biased region" description="Polar residues" evidence="2">
    <location>
        <begin position="230"/>
        <end position="243"/>
    </location>
</feature>
<evidence type="ECO:0000259" key="3">
    <source>
        <dbReference type="Pfam" id="PF15232"/>
    </source>
</evidence>
<feature type="region of interest" description="Disordered" evidence="2">
    <location>
        <begin position="533"/>
        <end position="598"/>
    </location>
</feature>
<feature type="compositionally biased region" description="Low complexity" evidence="2">
    <location>
        <begin position="714"/>
        <end position="726"/>
    </location>
</feature>
<evidence type="ECO:0000313" key="4">
    <source>
        <dbReference type="Ensembl" id="ENSTRUP00000058636.1"/>
    </source>
</evidence>
<feature type="region of interest" description="Disordered" evidence="2">
    <location>
        <begin position="971"/>
        <end position="1031"/>
    </location>
</feature>
<dbReference type="AlphaFoldDB" id="A0A674MB48"/>
<accession>A0A674MB48</accession>
<dbReference type="OMA" id="AQFECVE"/>
<feature type="region of interest" description="Disordered" evidence="2">
    <location>
        <begin position="479"/>
        <end position="498"/>
    </location>
</feature>
<feature type="domain" description="DUF4585" evidence="3">
    <location>
        <begin position="891"/>
        <end position="961"/>
    </location>
</feature>
<feature type="coiled-coil region" evidence="1">
    <location>
        <begin position="43"/>
        <end position="74"/>
    </location>
</feature>
<organism evidence="4 5">
    <name type="scientific">Takifugu rubripes</name>
    <name type="common">Japanese pufferfish</name>
    <name type="synonym">Fugu rubripes</name>
    <dbReference type="NCBI Taxonomy" id="31033"/>
    <lineage>
        <taxon>Eukaryota</taxon>
        <taxon>Metazoa</taxon>
        <taxon>Chordata</taxon>
        <taxon>Craniata</taxon>
        <taxon>Vertebrata</taxon>
        <taxon>Euteleostomi</taxon>
        <taxon>Actinopterygii</taxon>
        <taxon>Neopterygii</taxon>
        <taxon>Teleostei</taxon>
        <taxon>Neoteleostei</taxon>
        <taxon>Acanthomorphata</taxon>
        <taxon>Eupercaria</taxon>
        <taxon>Tetraodontiformes</taxon>
        <taxon>Tetradontoidea</taxon>
        <taxon>Tetraodontidae</taxon>
        <taxon>Takifugu</taxon>
    </lineage>
</organism>
<feature type="compositionally biased region" description="Basic and acidic residues" evidence="2">
    <location>
        <begin position="551"/>
        <end position="563"/>
    </location>
</feature>
<dbReference type="InterPro" id="IPR052303">
    <property type="entry name" value="CEFIP"/>
</dbReference>
<dbReference type="InParanoid" id="A0A674MB48"/>
<sequence length="1031" mass="112748">MEEKPEKEEGNRNNQTKAPIHKVRDVRRLVKNTYNLSFKATGAAQTSKTTEDMTEKLEDTRQEMTNEIREVSAEEFMEVRQEIIKGECRDGRETSDMKLKQKEEEEELLTTPPENAAMSRPLPMQIEYKAVCWKEDKNKLPCSKPQDSTANAQDELTGDIELLKPYQREINMPAEMPAAKTEVQKVQENEDRSVQVAREGRPPILGSLPKQPSKEREVSTAVVLIRDQSSKTQTSVPTAQKKTPSPPPAASASHSPGPAVPGSSGHSVSMLLKEKGYQADIGAVVGDNVCEAGGKKIHCKHVNSLKIPLQNAVPSEVGQIQSQKERKVSPSLNMTGPPAVSDSNDTPTKKDKNDGVGNKPAVRDLTKQQSTSLLRNSLEQRPLPTKQKEYGDFEAVKRLDPTFPPRSPALRRFRSQPIEVKSVTKETQKQEMPLSSSGSRPQTIEVKSIAKKSQKPVVPPKPSCKFKPAINSGLELNEAQRPSLLMPPVRPLNEDRPQTIIVSSPTIYRKLSNEPTSASNNARKLSVSAIASLKPPTCRPAEPSTSTLADHSSRTEGIHDSARKQTIGASQQSAGNIQRPGSISAVDSEPGTNQAPEPVLDEATHQPIQPVAEVDNKPECAPMVRPRQPLPVSLNNTNQTAAASRTQLPGYPHQPYRQSLSAESNHLSDDLHFYASDDPPSYDERESFSPLMPPDLPSRRLNRYQPSSRPPPCSCAGGSSSYSGPSSHRHRSPHNLTPPAPSHSPGQTASFPLAQPPLHLHQGRSDPQQMSYQPGSPKSSPIGPTQPPALYQPVHQPPPCLPHPSLIQAFPTDRPLQPFQHNESRRPSIRRSPQQQPPGIPGAPFCSPGNSHSPGLPPADPQYMCGPQSLGASYGSEYGGDTSSLYSESTFSQTPCRVLLDPETGKYFYVEVPVQPLRKMLFDPETGQYVEVLIPQQAMSHSGLYPPSAAPYPPLHNPNMYAPAQQYMPYAAPPLPHPQAQSQPPRYPEASAAAPLHHSGPGVAYRNPSGQPPKPELQSHPPLNQIYKGDV</sequence>
<feature type="compositionally biased region" description="Basic and acidic residues" evidence="2">
    <location>
        <begin position="89"/>
        <end position="103"/>
    </location>
</feature>
<dbReference type="Ensembl" id="ENSTRUT00000091138.1">
    <property type="protein sequence ID" value="ENSTRUP00000058636.1"/>
    <property type="gene ID" value="ENSTRUG00000026250.1"/>
</dbReference>
<feature type="compositionally biased region" description="Basic and acidic residues" evidence="2">
    <location>
        <begin position="182"/>
        <end position="201"/>
    </location>
</feature>